<evidence type="ECO:0000256" key="1">
    <source>
        <dbReference type="SAM" id="MobiDB-lite"/>
    </source>
</evidence>
<dbReference type="EMBL" id="JATAAI010000045">
    <property type="protein sequence ID" value="KAK1733677.1"/>
    <property type="molecule type" value="Genomic_DNA"/>
</dbReference>
<dbReference type="PANTHER" id="PTHR35213">
    <property type="entry name" value="RING-TYPE DOMAIN-CONTAINING PROTEIN-RELATED"/>
    <property type="match status" value="1"/>
</dbReference>
<feature type="region of interest" description="Disordered" evidence="1">
    <location>
        <begin position="332"/>
        <end position="357"/>
    </location>
</feature>
<protein>
    <submittedName>
        <fullName evidence="2">Uncharacterized protein</fullName>
    </submittedName>
</protein>
<keyword evidence="3" id="KW-1185">Reference proteome</keyword>
<comment type="caution">
    <text evidence="2">The sequence shown here is derived from an EMBL/GenBank/DDBJ whole genome shotgun (WGS) entry which is preliminary data.</text>
</comment>
<feature type="region of interest" description="Disordered" evidence="1">
    <location>
        <begin position="1"/>
        <end position="80"/>
    </location>
</feature>
<name>A0AAD9D4Q2_9STRA</name>
<reference evidence="2" key="1">
    <citation type="submission" date="2023-06" db="EMBL/GenBank/DDBJ databases">
        <title>Survivors Of The Sea: Transcriptome response of Skeletonema marinoi to long-term dormancy.</title>
        <authorList>
            <person name="Pinder M.I.M."/>
            <person name="Kourtchenko O."/>
            <person name="Robertson E.K."/>
            <person name="Larsson T."/>
            <person name="Maumus F."/>
            <person name="Osuna-Cruz C.M."/>
            <person name="Vancaester E."/>
            <person name="Stenow R."/>
            <person name="Vandepoele K."/>
            <person name="Ploug H."/>
            <person name="Bruchert V."/>
            <person name="Godhe A."/>
            <person name="Topel M."/>
        </authorList>
    </citation>
    <scope>NUCLEOTIDE SEQUENCE</scope>
    <source>
        <strain evidence="2">R05AC</strain>
    </source>
</reference>
<evidence type="ECO:0000313" key="3">
    <source>
        <dbReference type="Proteomes" id="UP001224775"/>
    </source>
</evidence>
<organism evidence="2 3">
    <name type="scientific">Skeletonema marinoi</name>
    <dbReference type="NCBI Taxonomy" id="267567"/>
    <lineage>
        <taxon>Eukaryota</taxon>
        <taxon>Sar</taxon>
        <taxon>Stramenopiles</taxon>
        <taxon>Ochrophyta</taxon>
        <taxon>Bacillariophyta</taxon>
        <taxon>Coscinodiscophyceae</taxon>
        <taxon>Thalassiosirophycidae</taxon>
        <taxon>Thalassiosirales</taxon>
        <taxon>Skeletonemataceae</taxon>
        <taxon>Skeletonema</taxon>
        <taxon>Skeletonema marinoi-dohrnii complex</taxon>
    </lineage>
</organism>
<gene>
    <name evidence="2" type="ORF">QTG54_015532</name>
</gene>
<dbReference type="AlphaFoldDB" id="A0AAD9D4Q2"/>
<feature type="compositionally biased region" description="Basic and acidic residues" evidence="1">
    <location>
        <begin position="1"/>
        <end position="10"/>
    </location>
</feature>
<sequence>MSEEQKRDDGDSCTSEASQDNMTKALPTISDGSQPMALLPADISSPTNNKSGKDNGTDESNPTPGSQSEQNKTNLRRGKWTPEEEAYARAVICDFNTGYLDAPIGTTLRAYLSGKLECDPMRITKKFTKDDSIGKKVFRPAAQHDAKIAKEVKDAQAKVVALYQNWKRRIETQKEETNRKSSVEASLTDGIIRTSNFLLDIPQTRNITHNVTPETMALVNRTADWLEKADDILSKISNGGRPTEEAATEMKEIKSLIDQGPTVLAAVGDVTKILKDVKAKGLPSRLHSCPDFRKISGASSPTAKKRKHPLIDDELVKSYDSNPINLLASLSSRAAPVPVSNGNAKQRKRKGSEVNPEDANAFVSFLQSVAHE</sequence>
<evidence type="ECO:0000313" key="2">
    <source>
        <dbReference type="EMBL" id="KAK1733677.1"/>
    </source>
</evidence>
<accession>A0AAD9D4Q2</accession>
<feature type="compositionally biased region" description="Polar residues" evidence="1">
    <location>
        <begin position="12"/>
        <end position="22"/>
    </location>
</feature>
<proteinExistence type="predicted"/>
<dbReference type="PANTHER" id="PTHR35213:SF5">
    <property type="entry name" value="RING-TYPE DOMAIN-CONTAINING PROTEIN"/>
    <property type="match status" value="1"/>
</dbReference>
<dbReference type="Proteomes" id="UP001224775">
    <property type="component" value="Unassembled WGS sequence"/>
</dbReference>
<feature type="compositionally biased region" description="Polar residues" evidence="1">
    <location>
        <begin position="58"/>
        <end position="73"/>
    </location>
</feature>